<dbReference type="GO" id="GO:0004634">
    <property type="term" value="F:phosphopyruvate hydratase activity"/>
    <property type="evidence" value="ECO:0007669"/>
    <property type="project" value="UniProtKB-EC"/>
</dbReference>
<feature type="binding site" evidence="11">
    <location>
        <position position="293"/>
    </location>
    <ligand>
        <name>Mg(2+)</name>
        <dbReference type="ChEBI" id="CHEBI:18420"/>
    </ligand>
</feature>
<gene>
    <name evidence="14" type="primary">ENO2</name>
    <name evidence="14" type="ORF">SNAT2548_LOCUS34714</name>
</gene>
<proteinExistence type="inferred from homology"/>
<feature type="binding site" evidence="10">
    <location>
        <position position="164"/>
    </location>
    <ligand>
        <name>substrate</name>
    </ligand>
</feature>
<evidence type="ECO:0000256" key="3">
    <source>
        <dbReference type="ARBA" id="ARBA00009604"/>
    </source>
</evidence>
<feature type="binding site" evidence="11">
    <location>
        <position position="242"/>
    </location>
    <ligand>
        <name>Mg(2+)</name>
        <dbReference type="ChEBI" id="CHEBI:18420"/>
    </ligand>
</feature>
<dbReference type="SMART" id="SM01193">
    <property type="entry name" value="Enolase_N"/>
    <property type="match status" value="1"/>
</dbReference>
<feature type="binding site" evidence="11">
    <location>
        <position position="320"/>
    </location>
    <ligand>
        <name>Mg(2+)</name>
        <dbReference type="ChEBI" id="CHEBI:18420"/>
    </ligand>
</feature>
<dbReference type="Proteomes" id="UP000604046">
    <property type="component" value="Unassembled WGS sequence"/>
</dbReference>
<dbReference type="FunFam" id="3.30.390.10:FF:000001">
    <property type="entry name" value="Enolase"/>
    <property type="match status" value="1"/>
</dbReference>
<dbReference type="PROSITE" id="PS00164">
    <property type="entry name" value="ENOLASE"/>
    <property type="match status" value="1"/>
</dbReference>
<evidence type="ECO:0000256" key="9">
    <source>
        <dbReference type="PIRSR" id="PIRSR001400-1"/>
    </source>
</evidence>
<feature type="active site" description="Proton acceptor" evidence="9">
    <location>
        <position position="345"/>
    </location>
</feature>
<evidence type="ECO:0000256" key="11">
    <source>
        <dbReference type="PIRSR" id="PIRSR001400-3"/>
    </source>
</evidence>
<dbReference type="SUPFAM" id="SSF51604">
    <property type="entry name" value="Enolase C-terminal domain-like"/>
    <property type="match status" value="1"/>
</dbReference>
<feature type="domain" description="Enolase C-terminal TIM barrel" evidence="12">
    <location>
        <begin position="139"/>
        <end position="431"/>
    </location>
</feature>
<organism evidence="14 15">
    <name type="scientific">Symbiodinium natans</name>
    <dbReference type="NCBI Taxonomy" id="878477"/>
    <lineage>
        <taxon>Eukaryota</taxon>
        <taxon>Sar</taxon>
        <taxon>Alveolata</taxon>
        <taxon>Dinophyceae</taxon>
        <taxon>Suessiales</taxon>
        <taxon>Symbiodiniaceae</taxon>
        <taxon>Symbiodinium</taxon>
    </lineage>
</organism>
<dbReference type="SFLD" id="SFLDS00001">
    <property type="entry name" value="Enolase"/>
    <property type="match status" value="1"/>
</dbReference>
<dbReference type="NCBIfam" id="TIGR01060">
    <property type="entry name" value="eno"/>
    <property type="match status" value="1"/>
</dbReference>
<dbReference type="Gene3D" id="3.30.390.10">
    <property type="entry name" value="Enolase-like, N-terminal domain"/>
    <property type="match status" value="1"/>
</dbReference>
<dbReference type="InterPro" id="IPR020809">
    <property type="entry name" value="Enolase_CS"/>
</dbReference>
<dbReference type="GO" id="GO:0000287">
    <property type="term" value="F:magnesium ion binding"/>
    <property type="evidence" value="ECO:0007669"/>
    <property type="project" value="InterPro"/>
</dbReference>
<feature type="domain" description="Enolase N-terminal" evidence="13">
    <location>
        <begin position="3"/>
        <end position="131"/>
    </location>
</feature>
<keyword evidence="15" id="KW-1185">Reference proteome</keyword>
<evidence type="ECO:0000256" key="7">
    <source>
        <dbReference type="ARBA" id="ARBA00023152"/>
    </source>
</evidence>
<keyword evidence="6 11" id="KW-0460">Magnesium</keyword>
<evidence type="ECO:0000256" key="6">
    <source>
        <dbReference type="ARBA" id="ARBA00022842"/>
    </source>
</evidence>
<comment type="pathway">
    <text evidence="2">Carbohydrate degradation; glycolysis; pyruvate from D-glyceraldehyde 3-phosphate: step 4/5.</text>
</comment>
<feature type="binding site" evidence="10">
    <location>
        <position position="320"/>
    </location>
    <ligand>
        <name>substrate</name>
    </ligand>
</feature>
<dbReference type="CDD" id="cd03313">
    <property type="entry name" value="enolase"/>
    <property type="match status" value="1"/>
</dbReference>
<dbReference type="GO" id="GO:0006096">
    <property type="term" value="P:glycolytic process"/>
    <property type="evidence" value="ECO:0007669"/>
    <property type="project" value="UniProtKB-UniPathway"/>
</dbReference>
<dbReference type="InterPro" id="IPR020810">
    <property type="entry name" value="Enolase_C"/>
</dbReference>
<feature type="binding site" evidence="10">
    <location>
        <position position="155"/>
    </location>
    <ligand>
        <name>substrate</name>
    </ligand>
</feature>
<dbReference type="AlphaFoldDB" id="A0A812VCV7"/>
<dbReference type="InterPro" id="IPR000941">
    <property type="entry name" value="Enolase"/>
</dbReference>
<dbReference type="FunFam" id="3.20.20.120:FF:000002">
    <property type="entry name" value="Enolase 1"/>
    <property type="match status" value="1"/>
</dbReference>
<accession>A0A812VCV7</accession>
<evidence type="ECO:0000313" key="15">
    <source>
        <dbReference type="Proteomes" id="UP000604046"/>
    </source>
</evidence>
<dbReference type="InterPro" id="IPR036849">
    <property type="entry name" value="Enolase-like_C_sf"/>
</dbReference>
<dbReference type="EC" id="4.2.1.11" evidence="4"/>
<dbReference type="PRINTS" id="PR00148">
    <property type="entry name" value="ENOLASE"/>
</dbReference>
<dbReference type="PIRSF" id="PIRSF001400">
    <property type="entry name" value="Enolase"/>
    <property type="match status" value="1"/>
</dbReference>
<comment type="similarity">
    <text evidence="3">Belongs to the enolase family.</text>
</comment>
<evidence type="ECO:0000256" key="10">
    <source>
        <dbReference type="PIRSR" id="PIRSR001400-2"/>
    </source>
</evidence>
<keyword evidence="7" id="KW-0324">Glycolysis</keyword>
<dbReference type="Gene3D" id="3.20.20.120">
    <property type="entry name" value="Enolase-like C-terminal domain"/>
    <property type="match status" value="1"/>
</dbReference>
<evidence type="ECO:0000313" key="14">
    <source>
        <dbReference type="EMBL" id="CAE7610645.1"/>
    </source>
</evidence>
<evidence type="ECO:0000259" key="13">
    <source>
        <dbReference type="SMART" id="SM01193"/>
    </source>
</evidence>
<dbReference type="Pfam" id="PF00113">
    <property type="entry name" value="Enolase_C"/>
    <property type="match status" value="1"/>
</dbReference>
<dbReference type="HAMAP" id="MF_00318">
    <property type="entry name" value="Enolase"/>
    <property type="match status" value="1"/>
</dbReference>
<comment type="caution">
    <text evidence="14">The sequence shown here is derived from an EMBL/GenBank/DDBJ whole genome shotgun (WGS) entry which is preliminary data.</text>
</comment>
<protein>
    <recommendedName>
        <fullName evidence="4">phosphopyruvate hydratase</fullName>
        <ecNumber evidence="4">4.2.1.11</ecNumber>
    </recommendedName>
</protein>
<name>A0A812VCV7_9DINO</name>
<keyword evidence="8" id="KW-0456">Lyase</keyword>
<sequence length="440" mass="47504">MPIQKVHARQIFDSRGNPTVEVEITTEAGVFRAAVPSGASTGENEACELRDGGKDYMGKGVAKAVDNVKSKIAPALIGKDPADQQGIDKIMIDLDGTENKTNLGANAILGVSMACCRAGAAQKGLPLFKHINEIAGKPLMCMPVPCFNVINGGVHAGNFLAFQEFFLIPVGAKTFAEAMKLGSETYHNLKGIIKKKYGLDSTAVGDEGGFAPAVADPEEGLKLLLEAISQAGHEGKILIGSDPASSEFWKGDEQKYDMDFKSTNPKPENKKTREEMVATYKRFCDTYPIALLEDPFAEEDFEGHSQLTALVGDKVEIVGDDLYCTNVKRVQMGLDKKATNAMLLKVNQIGSVSESIAAWKLCRDNKWGVFVSHRSGETEDTFIADLTVGLGTGHLKTGAPCRSERLAKYNQLLRIEEESSLPYCGSHFRAPWAMASGGYA</sequence>
<dbReference type="UniPathway" id="UPA00109">
    <property type="reaction ID" value="UER00187"/>
</dbReference>
<dbReference type="PANTHER" id="PTHR11902">
    <property type="entry name" value="ENOLASE"/>
    <property type="match status" value="1"/>
</dbReference>
<dbReference type="EMBL" id="CAJNDS010002825">
    <property type="protein sequence ID" value="CAE7610645.1"/>
    <property type="molecule type" value="Genomic_DNA"/>
</dbReference>
<comment type="subcellular location">
    <subcellularLocation>
        <location evidence="1">Cytoplasm</location>
    </subcellularLocation>
</comment>
<dbReference type="SFLD" id="SFLDF00002">
    <property type="entry name" value="enolase"/>
    <property type="match status" value="1"/>
</dbReference>
<feature type="binding site" evidence="10">
    <location>
        <begin position="372"/>
        <end position="375"/>
    </location>
    <ligand>
        <name>substrate</name>
    </ligand>
</feature>
<dbReference type="SFLD" id="SFLDG00178">
    <property type="entry name" value="enolase"/>
    <property type="match status" value="1"/>
</dbReference>
<dbReference type="InterPro" id="IPR029017">
    <property type="entry name" value="Enolase-like_N"/>
</dbReference>
<dbReference type="PANTHER" id="PTHR11902:SF6">
    <property type="entry name" value="ENOLASE"/>
    <property type="match status" value="1"/>
</dbReference>
<dbReference type="OrthoDB" id="1739814at2759"/>
<comment type="cofactor">
    <cofactor evidence="11">
        <name>Mg(2+)</name>
        <dbReference type="ChEBI" id="CHEBI:18420"/>
    </cofactor>
    <text evidence="11">Mg(2+) is required for catalysis and for stabilizing the dimer.</text>
</comment>
<dbReference type="GO" id="GO:0000015">
    <property type="term" value="C:phosphopyruvate hydratase complex"/>
    <property type="evidence" value="ECO:0007669"/>
    <property type="project" value="InterPro"/>
</dbReference>
<feature type="active site" description="Proton donor" evidence="9">
    <location>
        <position position="207"/>
    </location>
</feature>
<dbReference type="SMART" id="SM01192">
    <property type="entry name" value="Enolase_C"/>
    <property type="match status" value="1"/>
</dbReference>
<evidence type="ECO:0000256" key="8">
    <source>
        <dbReference type="ARBA" id="ARBA00023239"/>
    </source>
</evidence>
<keyword evidence="11" id="KW-0479">Metal-binding</keyword>
<evidence type="ECO:0000256" key="2">
    <source>
        <dbReference type="ARBA" id="ARBA00005031"/>
    </source>
</evidence>
<feature type="binding site" evidence="10">
    <location>
        <position position="396"/>
    </location>
    <ligand>
        <name>substrate</name>
    </ligand>
</feature>
<dbReference type="SUPFAM" id="SSF54826">
    <property type="entry name" value="Enolase N-terminal domain-like"/>
    <property type="match status" value="1"/>
</dbReference>
<reference evidence="14" key="1">
    <citation type="submission" date="2021-02" db="EMBL/GenBank/DDBJ databases">
        <authorList>
            <person name="Dougan E. K."/>
            <person name="Rhodes N."/>
            <person name="Thang M."/>
            <person name="Chan C."/>
        </authorList>
    </citation>
    <scope>NUCLEOTIDE SEQUENCE</scope>
</reference>
<evidence type="ECO:0000256" key="1">
    <source>
        <dbReference type="ARBA" id="ARBA00004496"/>
    </source>
</evidence>
<evidence type="ECO:0000259" key="12">
    <source>
        <dbReference type="SMART" id="SM01192"/>
    </source>
</evidence>
<evidence type="ECO:0000256" key="4">
    <source>
        <dbReference type="ARBA" id="ARBA00012058"/>
    </source>
</evidence>
<dbReference type="Pfam" id="PF03952">
    <property type="entry name" value="Enolase_N"/>
    <property type="match status" value="1"/>
</dbReference>
<feature type="binding site" evidence="10">
    <location>
        <position position="293"/>
    </location>
    <ligand>
        <name>substrate</name>
    </ligand>
</feature>
<evidence type="ECO:0000256" key="5">
    <source>
        <dbReference type="ARBA" id="ARBA00022490"/>
    </source>
</evidence>
<keyword evidence="5" id="KW-0963">Cytoplasm</keyword>
<dbReference type="InterPro" id="IPR020811">
    <property type="entry name" value="Enolase_N"/>
</dbReference>